<keyword evidence="3" id="KW-0804">Transcription</keyword>
<dbReference type="SMART" id="SM00418">
    <property type="entry name" value="HTH_ARSR"/>
    <property type="match status" value="1"/>
</dbReference>
<dbReference type="Proteomes" id="UP001595839">
    <property type="component" value="Unassembled WGS sequence"/>
</dbReference>
<evidence type="ECO:0000313" key="5">
    <source>
        <dbReference type="EMBL" id="MFC4501097.1"/>
    </source>
</evidence>
<dbReference type="NCBIfam" id="NF033788">
    <property type="entry name" value="HTH_metalloreg"/>
    <property type="match status" value="1"/>
</dbReference>
<dbReference type="InterPro" id="IPR045981">
    <property type="entry name" value="DUF5937"/>
</dbReference>
<dbReference type="InterPro" id="IPR011991">
    <property type="entry name" value="ArsR-like_HTH"/>
</dbReference>
<evidence type="ECO:0000259" key="4">
    <source>
        <dbReference type="PROSITE" id="PS50987"/>
    </source>
</evidence>
<dbReference type="PANTHER" id="PTHR33154:SF33">
    <property type="entry name" value="TRANSCRIPTIONAL REPRESSOR SDPR"/>
    <property type="match status" value="1"/>
</dbReference>
<dbReference type="Pfam" id="PF19361">
    <property type="entry name" value="DUF5937"/>
    <property type="match status" value="1"/>
</dbReference>
<dbReference type="PROSITE" id="PS50987">
    <property type="entry name" value="HTH_ARSR_2"/>
    <property type="match status" value="1"/>
</dbReference>
<reference evidence="6" key="1">
    <citation type="journal article" date="2019" name="Int. J. Syst. Evol. Microbiol.">
        <title>The Global Catalogue of Microorganisms (GCM) 10K type strain sequencing project: providing services to taxonomists for standard genome sequencing and annotation.</title>
        <authorList>
            <consortium name="The Broad Institute Genomics Platform"/>
            <consortium name="The Broad Institute Genome Sequencing Center for Infectious Disease"/>
            <person name="Wu L."/>
            <person name="Ma J."/>
        </authorList>
    </citation>
    <scope>NUCLEOTIDE SEQUENCE [LARGE SCALE GENOMIC DNA]</scope>
    <source>
        <strain evidence="6">CGMCC 4.7177</strain>
    </source>
</reference>
<dbReference type="InterPro" id="IPR051081">
    <property type="entry name" value="HTH_MetalResp_TranReg"/>
</dbReference>
<evidence type="ECO:0000256" key="2">
    <source>
        <dbReference type="ARBA" id="ARBA00023125"/>
    </source>
</evidence>
<dbReference type="PRINTS" id="PR00778">
    <property type="entry name" value="HTHARSR"/>
</dbReference>
<keyword evidence="6" id="KW-1185">Reference proteome</keyword>
<dbReference type="InterPro" id="IPR012318">
    <property type="entry name" value="HTH_CRP"/>
</dbReference>
<organism evidence="5 6">
    <name type="scientific">Streptomyces vulcanius</name>
    <dbReference type="NCBI Taxonomy" id="1441876"/>
    <lineage>
        <taxon>Bacteria</taxon>
        <taxon>Bacillati</taxon>
        <taxon>Actinomycetota</taxon>
        <taxon>Actinomycetes</taxon>
        <taxon>Kitasatosporales</taxon>
        <taxon>Streptomycetaceae</taxon>
        <taxon>Streptomyces</taxon>
    </lineage>
</organism>
<feature type="domain" description="HTH arsR-type" evidence="4">
    <location>
        <begin position="268"/>
        <end position="360"/>
    </location>
</feature>
<dbReference type="Pfam" id="PF12840">
    <property type="entry name" value="HTH_20"/>
    <property type="match status" value="1"/>
</dbReference>
<dbReference type="InterPro" id="IPR036388">
    <property type="entry name" value="WH-like_DNA-bd_sf"/>
</dbReference>
<dbReference type="RefSeq" id="WP_381172292.1">
    <property type="nucleotide sequence ID" value="NZ_JBHSFK010000009.1"/>
</dbReference>
<dbReference type="CDD" id="cd00090">
    <property type="entry name" value="HTH_ARSR"/>
    <property type="match status" value="1"/>
</dbReference>
<gene>
    <name evidence="5" type="ORF">ACFPIH_16420</name>
</gene>
<dbReference type="PANTHER" id="PTHR33154">
    <property type="entry name" value="TRANSCRIPTIONAL REGULATOR, ARSR FAMILY"/>
    <property type="match status" value="1"/>
</dbReference>
<dbReference type="InterPro" id="IPR036390">
    <property type="entry name" value="WH_DNA-bd_sf"/>
</dbReference>
<dbReference type="SUPFAM" id="SSF46785">
    <property type="entry name" value="Winged helix' DNA-binding domain"/>
    <property type="match status" value="1"/>
</dbReference>
<dbReference type="InterPro" id="IPR001845">
    <property type="entry name" value="HTH_ArsR_DNA-bd_dom"/>
</dbReference>
<keyword evidence="2" id="KW-0238">DNA-binding</keyword>
<keyword evidence="1" id="KW-0805">Transcription regulation</keyword>
<comment type="caution">
    <text evidence="5">The sequence shown here is derived from an EMBL/GenBank/DDBJ whole genome shotgun (WGS) entry which is preliminary data.</text>
</comment>
<name>A0ABV9AMN2_9ACTN</name>
<sequence>MAVVITLQGAVPADVAVGLSPLAELMACLHSIAEPEHHLAVRPWLERVRTDLSPESQSLIAVYAPLWTRRRCRLLMPLEPPLGRTLEQELDRLEALPLDDFVMGVAPSVHGGVFDTRDLLTDESVRTAYTVSSERRSFSRGELARSLLQAPERMRTGLLELLRRCAAEFFDAEWGRVQHRLEGECTRLRARVQALPLPEALASLSPNAVVRHNPPAVVFDKLQSLRADLRGRRCLLVPSAHSRPHLIVKDDPPYPLVVHFPVENTTQVERATLAQVRLRLAILSDPARLSLCRHLVNEPITTSDLAVRTGMSLPQVSRHLGRLREVGLLTSRRDGRQIYHRLDTDRLMHLGVDVLTSIIR</sequence>
<accession>A0ABV9AMN2</accession>
<proteinExistence type="predicted"/>
<dbReference type="Gene3D" id="1.10.10.10">
    <property type="entry name" value="Winged helix-like DNA-binding domain superfamily/Winged helix DNA-binding domain"/>
    <property type="match status" value="1"/>
</dbReference>
<evidence type="ECO:0000256" key="1">
    <source>
        <dbReference type="ARBA" id="ARBA00023015"/>
    </source>
</evidence>
<evidence type="ECO:0000256" key="3">
    <source>
        <dbReference type="ARBA" id="ARBA00023163"/>
    </source>
</evidence>
<dbReference type="EMBL" id="JBHSFK010000009">
    <property type="protein sequence ID" value="MFC4501097.1"/>
    <property type="molecule type" value="Genomic_DNA"/>
</dbReference>
<evidence type="ECO:0000313" key="6">
    <source>
        <dbReference type="Proteomes" id="UP001595839"/>
    </source>
</evidence>
<protein>
    <submittedName>
        <fullName evidence="5">DUF5937 family protein</fullName>
    </submittedName>
</protein>
<dbReference type="SMART" id="SM00419">
    <property type="entry name" value="HTH_CRP"/>
    <property type="match status" value="1"/>
</dbReference>